<dbReference type="AlphaFoldDB" id="E4X3J4"/>
<dbReference type="OrthoDB" id="28829at2759"/>
<dbReference type="FunCoup" id="E4X3J4">
    <property type="interactions" value="104"/>
</dbReference>
<feature type="domain" description="Phosphofurin acidic cluster sorting protein 1/2 N-terminal C2" evidence="5">
    <location>
        <begin position="3"/>
        <end position="159"/>
    </location>
</feature>
<comment type="similarity">
    <text evidence="1">Belongs to the PACS family.</text>
</comment>
<keyword evidence="2" id="KW-0597">Phosphoprotein</keyword>
<feature type="region of interest" description="Disordered" evidence="3">
    <location>
        <begin position="547"/>
        <end position="572"/>
    </location>
</feature>
<accession>E4X3J4</accession>
<feature type="compositionally biased region" description="Polar residues" evidence="3">
    <location>
        <begin position="556"/>
        <end position="567"/>
    </location>
</feature>
<feature type="region of interest" description="Disordered" evidence="3">
    <location>
        <begin position="283"/>
        <end position="336"/>
    </location>
</feature>
<dbReference type="PANTHER" id="PTHR13280:SF17">
    <property type="entry name" value="KRUEPPEL TARGET AT 95D, ISOFORM A"/>
    <property type="match status" value="1"/>
</dbReference>
<dbReference type="EMBL" id="FN653023">
    <property type="protein sequence ID" value="CBY18198.1"/>
    <property type="molecule type" value="Genomic_DNA"/>
</dbReference>
<feature type="domain" description="Phosphofurin acidic cluster sorting protein 1/2 C-terminal" evidence="4">
    <location>
        <begin position="372"/>
        <end position="577"/>
    </location>
</feature>
<evidence type="ECO:0000313" key="6">
    <source>
        <dbReference type="EMBL" id="CBY18198.1"/>
    </source>
</evidence>
<name>E4X3J4_OIKDI</name>
<evidence type="ECO:0000259" key="5">
    <source>
        <dbReference type="Pfam" id="PF25332"/>
    </source>
</evidence>
<evidence type="ECO:0000256" key="1">
    <source>
        <dbReference type="ARBA" id="ARBA00008590"/>
    </source>
</evidence>
<dbReference type="InterPro" id="IPR057541">
    <property type="entry name" value="PACS1/2_N"/>
</dbReference>
<evidence type="ECO:0000256" key="2">
    <source>
        <dbReference type="ARBA" id="ARBA00022553"/>
    </source>
</evidence>
<proteinExistence type="inferred from homology"/>
<gene>
    <name evidence="6" type="ORF">GSOID_T00017836001</name>
</gene>
<feature type="compositionally biased region" description="Basic and acidic residues" evidence="3">
    <location>
        <begin position="319"/>
        <end position="328"/>
    </location>
</feature>
<feature type="compositionally biased region" description="Basic and acidic residues" evidence="3">
    <location>
        <begin position="301"/>
        <end position="310"/>
    </location>
</feature>
<feature type="compositionally biased region" description="Polar residues" evidence="3">
    <location>
        <begin position="283"/>
        <end position="297"/>
    </location>
</feature>
<feature type="region of interest" description="Disordered" evidence="3">
    <location>
        <begin position="151"/>
        <end position="189"/>
    </location>
</feature>
<keyword evidence="7" id="KW-1185">Reference proteome</keyword>
<dbReference type="GO" id="GO:0072659">
    <property type="term" value="P:protein localization to plasma membrane"/>
    <property type="evidence" value="ECO:0007669"/>
    <property type="project" value="TreeGrafter"/>
</dbReference>
<dbReference type="Pfam" id="PF25332">
    <property type="entry name" value="C2_PACS_N"/>
    <property type="match status" value="1"/>
</dbReference>
<dbReference type="PANTHER" id="PTHR13280">
    <property type="entry name" value="PHOSPHOFURIN ACIDIC CLUSTER SORTING PROTEIN"/>
    <property type="match status" value="1"/>
</dbReference>
<dbReference type="InterPro" id="IPR019381">
    <property type="entry name" value="PACS1/2_C"/>
</dbReference>
<reference evidence="6 7" key="1">
    <citation type="journal article" date="2010" name="Science">
        <title>Plasticity of animal genome architecture unmasked by rapid evolution of a pelagic tunicate.</title>
        <authorList>
            <person name="Denoeud F."/>
            <person name="Henriet S."/>
            <person name="Mungpakdee S."/>
            <person name="Aury J.M."/>
            <person name="Da Silva C."/>
            <person name="Brinkmann H."/>
            <person name="Mikhaleva J."/>
            <person name="Olsen L.C."/>
            <person name="Jubin C."/>
            <person name="Canestro C."/>
            <person name="Bouquet J.M."/>
            <person name="Danks G."/>
            <person name="Poulain J."/>
            <person name="Campsteijn C."/>
            <person name="Adamski M."/>
            <person name="Cross I."/>
            <person name="Yadetie F."/>
            <person name="Muffato M."/>
            <person name="Louis A."/>
            <person name="Butcher S."/>
            <person name="Tsagkogeorga G."/>
            <person name="Konrad A."/>
            <person name="Singh S."/>
            <person name="Jensen M.F."/>
            <person name="Cong E.H."/>
            <person name="Eikeseth-Otteraa H."/>
            <person name="Noel B."/>
            <person name="Anthouard V."/>
            <person name="Porcel B.M."/>
            <person name="Kachouri-Lafond R."/>
            <person name="Nishino A."/>
            <person name="Ugolini M."/>
            <person name="Chourrout P."/>
            <person name="Nishida H."/>
            <person name="Aasland R."/>
            <person name="Huzurbazar S."/>
            <person name="Westhof E."/>
            <person name="Delsuc F."/>
            <person name="Lehrach H."/>
            <person name="Reinhardt R."/>
            <person name="Weissenbach J."/>
            <person name="Roy S.W."/>
            <person name="Artiguenave F."/>
            <person name="Postlethwait J.H."/>
            <person name="Manak J.R."/>
            <person name="Thompson E.M."/>
            <person name="Jaillon O."/>
            <person name="Du Pasquier L."/>
            <person name="Boudinot P."/>
            <person name="Liberles D.A."/>
            <person name="Volff J.N."/>
            <person name="Philippe H."/>
            <person name="Lenhard B."/>
            <person name="Roest Crollius H."/>
            <person name="Wincker P."/>
            <person name="Chourrout D."/>
        </authorList>
    </citation>
    <scope>NUCLEOTIDE SEQUENCE [LARGE SCALE GENOMIC DNA]</scope>
</reference>
<protein>
    <submittedName>
        <fullName evidence="6">Uncharacterized protein</fullName>
    </submittedName>
</protein>
<evidence type="ECO:0000259" key="4">
    <source>
        <dbReference type="Pfam" id="PF10254"/>
    </source>
</evidence>
<dbReference type="Proteomes" id="UP000001307">
    <property type="component" value="Unassembled WGS sequence"/>
</dbReference>
<organism evidence="6 7">
    <name type="scientific">Oikopleura dioica</name>
    <name type="common">Tunicate</name>
    <dbReference type="NCBI Taxonomy" id="34765"/>
    <lineage>
        <taxon>Eukaryota</taxon>
        <taxon>Metazoa</taxon>
        <taxon>Chordata</taxon>
        <taxon>Tunicata</taxon>
        <taxon>Appendicularia</taxon>
        <taxon>Copelata</taxon>
        <taxon>Oikopleuridae</taxon>
        <taxon>Oikopleura</taxon>
    </lineage>
</organism>
<evidence type="ECO:0000256" key="3">
    <source>
        <dbReference type="SAM" id="MobiDB-lite"/>
    </source>
</evidence>
<dbReference type="Pfam" id="PF10254">
    <property type="entry name" value="Pacs-1"/>
    <property type="match status" value="1"/>
</dbReference>
<evidence type="ECO:0000313" key="7">
    <source>
        <dbReference type="Proteomes" id="UP000001307"/>
    </source>
</evidence>
<dbReference type="InParanoid" id="E4X3J4"/>
<sequence>MSRTFAQRAGDFLSNPSVPRSCCIQIARLTLAKPLEKRDSLSFFITLQANSRRPQSRGDEICISSLEKEFAQNMSFEYQHFTKNRSNILYISLQKKRRYRTAAVPGYKTLARGQINLDDIIQLPPSKSFSIKLFKSDSISRDMKHEIGELEISEVSSIPTEDDHGNFPQSDSSDDEEANPNERKMKNSFSMASRVKSAVLSKLLERVIKKNPHINPEDIDMDQVETMDLSELQLYDDLDDLGVSSDEEEIFADSVSIASTPRPSLQPYFDSASQCSLQARNSIGAYSSGRRSGSTKSAMPKVDEERRTKSESSTTQDDNQDKISEKDKKRTLRTRRSITCSQNPEKLLKIKQNISAAVENAKPILVIVQSQATESLIDKLSTINSSFIIIDVASDQLQLLLETFMQVILEADPDNLPEDPFKFCLHGSSVDINFVVKFYIEKLSKKISENFLNFFFIPLDEVGKSQLCKKIGETCGTFKKLFLESEFESNDLNRISEKLSSIQLDTNHVARLPVSEAMLSLSDAESDGHQVVPFCVELAVLETEDDSESDDGRFTMSPTSSPHTSNLAGFGGQPSEKLNVVVEYWLSDDEKQTKHSIKETLKILEFQPMKSSILMKFISRRRPRPNLPGLKRNNDSSVRERREMASRIVFKPREKSVTAGRVFLSMDKNLKTFLFSRSSPRRTDLYQSLSSLIPKIILHFKLLYLLFIQVHIRLACLNPSYLFSSPFSFRC</sequence>